<gene>
    <name evidence="2" type="ordered locus">TCELL_0584</name>
</gene>
<dbReference type="AlphaFoldDB" id="I3TE21"/>
<dbReference type="eggNOG" id="arCOG00035">
    <property type="taxonomic scope" value="Archaea"/>
</dbReference>
<evidence type="ECO:0000259" key="1">
    <source>
        <dbReference type="Pfam" id="PF01902"/>
    </source>
</evidence>
<dbReference type="HOGENOM" id="CLU_010289_0_2_2"/>
<evidence type="ECO:0000313" key="2">
    <source>
        <dbReference type="EMBL" id="AFK51009.1"/>
    </source>
</evidence>
<dbReference type="PIRSF" id="PIRSF039123">
    <property type="entry name" value="Diphthamide_synthase"/>
    <property type="match status" value="1"/>
</dbReference>
<dbReference type="Gene3D" id="3.40.50.620">
    <property type="entry name" value="HUPs"/>
    <property type="match status" value="1"/>
</dbReference>
<dbReference type="Proteomes" id="UP000005270">
    <property type="component" value="Chromosome"/>
</dbReference>
<dbReference type="InterPro" id="IPR030662">
    <property type="entry name" value="DPH6/MJ0570"/>
</dbReference>
<protein>
    <submittedName>
        <fullName evidence="2">Putative ATP binding protein</fullName>
    </submittedName>
</protein>
<dbReference type="KEGG" id="thg:TCELL_0584"/>
<keyword evidence="3" id="KW-1185">Reference proteome</keyword>
<dbReference type="STRING" id="1184251.TCELL_0584"/>
<dbReference type="FunCoup" id="I3TE21">
    <property type="interactions" value="63"/>
</dbReference>
<feature type="domain" description="Diphthamide synthase" evidence="1">
    <location>
        <begin position="1"/>
        <end position="216"/>
    </location>
</feature>
<dbReference type="PANTHER" id="PTHR12196">
    <property type="entry name" value="DOMAIN OF UNKNOWN FUNCTION 71 DUF71 -CONTAINING PROTEIN"/>
    <property type="match status" value="1"/>
</dbReference>
<dbReference type="Gene3D" id="3.90.1490.10">
    <property type="entry name" value="putative n-type atp pyrophosphatase, domain 2"/>
    <property type="match status" value="1"/>
</dbReference>
<dbReference type="OrthoDB" id="372052at2157"/>
<dbReference type="NCBIfam" id="TIGR03679">
    <property type="entry name" value="arCOG00187"/>
    <property type="match status" value="1"/>
</dbReference>
<dbReference type="InterPro" id="IPR002761">
    <property type="entry name" value="Diphthami_syn_dom"/>
</dbReference>
<dbReference type="InParanoid" id="I3TE21"/>
<name>I3TE21_THEC1</name>
<dbReference type="EMBL" id="CP003531">
    <property type="protein sequence ID" value="AFK51009.1"/>
    <property type="molecule type" value="Genomic_DNA"/>
</dbReference>
<accession>I3TE21</accession>
<dbReference type="Pfam" id="PF01902">
    <property type="entry name" value="Diphthami_syn_2"/>
    <property type="match status" value="1"/>
</dbReference>
<dbReference type="CDD" id="cd01994">
    <property type="entry name" value="AANH_PF0828-like"/>
    <property type="match status" value="1"/>
</dbReference>
<dbReference type="PANTHER" id="PTHR12196:SF2">
    <property type="entry name" value="DIPHTHINE--AMMONIA LIGASE"/>
    <property type="match status" value="1"/>
</dbReference>
<dbReference type="RefSeq" id="WP_014737259.1">
    <property type="nucleotide sequence ID" value="NC_017954.1"/>
</dbReference>
<proteinExistence type="predicted"/>
<evidence type="ECO:0000313" key="3">
    <source>
        <dbReference type="Proteomes" id="UP000005270"/>
    </source>
</evidence>
<dbReference type="GeneID" id="13012888"/>
<dbReference type="GO" id="GO:0017183">
    <property type="term" value="P:protein histidyl modification to diphthamide"/>
    <property type="evidence" value="ECO:0007669"/>
    <property type="project" value="TreeGrafter"/>
</dbReference>
<organism evidence="2 3">
    <name type="scientific">Thermogladius calderae (strain DSM 22663 / VKM B-2946 / 1633)</name>
    <dbReference type="NCBI Taxonomy" id="1184251"/>
    <lineage>
        <taxon>Archaea</taxon>
        <taxon>Thermoproteota</taxon>
        <taxon>Thermoprotei</taxon>
        <taxon>Desulfurococcales</taxon>
        <taxon>Desulfurococcaceae</taxon>
        <taxon>Thermogladius</taxon>
    </lineage>
</organism>
<dbReference type="GO" id="GO:0017178">
    <property type="term" value="F:diphthine-ammonia ligase activity"/>
    <property type="evidence" value="ECO:0007669"/>
    <property type="project" value="TreeGrafter"/>
</dbReference>
<dbReference type="SUPFAM" id="SSF52402">
    <property type="entry name" value="Adenine nucleotide alpha hydrolases-like"/>
    <property type="match status" value="1"/>
</dbReference>
<dbReference type="InterPro" id="IPR014729">
    <property type="entry name" value="Rossmann-like_a/b/a_fold"/>
</dbReference>
<dbReference type="InterPro" id="IPR022427">
    <property type="entry name" value="MJ0570_ATP-bd"/>
</dbReference>
<dbReference type="NCBIfam" id="TIGR00290">
    <property type="entry name" value="MJ0570_dom"/>
    <property type="match status" value="1"/>
</dbReference>
<sequence length="232" mass="26323">MFTGGKDSSSALLKASMKGYKIAVLVSVIPHYDYSYLYHRPHFQALSLQSYSLGVPLETVSVSNESKERDVLEKALDRVKKKYGVESLITGGLYSRFQKRVFEEVAGRVGLEVYAPWWGVNEEEYLYKILDMGVKFIIVRVSTMGLPHSLIGKEITREDVDSIIRLSKKYGFNPSFEGGEAETLVVDMPLFRYRLNVDGVVRSVTEYEGYLEIKRVALAPKNAWTPQVTSWC</sequence>
<reference evidence="2 3" key="1">
    <citation type="journal article" date="2012" name="J. Bacteriol.">
        <title>Complete genome sequence of the hyperthermophilic cellulolytic Crenarchaeon 'Thermogladius cellulolyticus' 1633.</title>
        <authorList>
            <person name="Mardanov A.V."/>
            <person name="Kochetkova T.V."/>
            <person name="Beletsky A.V."/>
            <person name="Bonch-Osmolovskaya E.A."/>
            <person name="Ravin N.V."/>
            <person name="Skryabin K.G."/>
        </authorList>
    </citation>
    <scope>NUCLEOTIDE SEQUENCE [LARGE SCALE GENOMIC DNA]</scope>
    <source>
        <strain evidence="3">DSM 22663 / VKM B-2946 / 1633</strain>
    </source>
</reference>